<keyword evidence="4" id="KW-1185">Reference proteome</keyword>
<dbReference type="Proteomes" id="UP000247454">
    <property type="component" value="Unassembled WGS sequence"/>
</dbReference>
<dbReference type="RefSeq" id="WP_110753041.1">
    <property type="nucleotide sequence ID" value="NZ_QJTF01000017.1"/>
</dbReference>
<gene>
    <name evidence="3" type="ORF">C7477_1178</name>
</gene>
<feature type="domain" description="Amidase" evidence="2">
    <location>
        <begin position="48"/>
        <end position="467"/>
    </location>
</feature>
<dbReference type="InterPro" id="IPR023631">
    <property type="entry name" value="Amidase_dom"/>
</dbReference>
<dbReference type="NCBIfam" id="NF004815">
    <property type="entry name" value="PRK06169.1"/>
    <property type="match status" value="1"/>
</dbReference>
<dbReference type="OrthoDB" id="9814821at2"/>
<dbReference type="InterPro" id="IPR000120">
    <property type="entry name" value="Amidase"/>
</dbReference>
<sequence>MHQIGSHGEAPLKVPEAASLVDVPELCDLSAEQLVNAYRDAILSPVAVTLAALDRAAAVNTALNAFTLIDHDGALSAAKASEARWRAGNPAGPLDGVPTTIKDIVTTEGWPSRLGSRTTDASPQPLDAPSVQLLRRAGAVLIGQTTTPEFGWKAVTDGPLFGKTRNPWNPDLTPGGSSGGAAVAAATGAGVLHLGSDGGGSIRIPASFTGIVGHKPTFGRVPAFPPSAFGTVSHIGPMARRVEDAIAMLDILSGRDLRDWHQSPVAFKPARMEAQPSLNGRRIGLWTTPPAGRVSPQVAAQVQKAAATIELLGARVEAVELPLGGLLDLFHTLWFAGAATRLRTLTATQRSGMDPGLLEIAEIGSHISAADYVAASVRRAEFGAAMERLFESFDLLISPATAITAFAIGMEVPPGSNLKRWTEWAGFSFPLNLSQQPACSIPCGFSADNLPIGLQIIGPRGADQRVLAAAAVCERAFKGQLHI</sequence>
<dbReference type="SUPFAM" id="SSF75304">
    <property type="entry name" value="Amidase signature (AS) enzymes"/>
    <property type="match status" value="1"/>
</dbReference>
<dbReference type="Gene3D" id="3.90.1300.10">
    <property type="entry name" value="Amidase signature (AS) domain"/>
    <property type="match status" value="1"/>
</dbReference>
<evidence type="ECO:0000313" key="3">
    <source>
        <dbReference type="EMBL" id="PYE86969.1"/>
    </source>
</evidence>
<dbReference type="PANTHER" id="PTHR11895">
    <property type="entry name" value="TRANSAMIDASE"/>
    <property type="match status" value="1"/>
</dbReference>
<dbReference type="Pfam" id="PF01425">
    <property type="entry name" value="Amidase"/>
    <property type="match status" value="1"/>
</dbReference>
<dbReference type="EMBL" id="QJTF01000017">
    <property type="protein sequence ID" value="PYE86969.1"/>
    <property type="molecule type" value="Genomic_DNA"/>
</dbReference>
<reference evidence="3 4" key="1">
    <citation type="submission" date="2018-06" db="EMBL/GenBank/DDBJ databases">
        <title>Genomic Encyclopedia of Type Strains, Phase III (KMG-III): the genomes of soil and plant-associated and newly described type strains.</title>
        <authorList>
            <person name="Whitman W."/>
        </authorList>
    </citation>
    <scope>NUCLEOTIDE SEQUENCE [LARGE SCALE GENOMIC DNA]</scope>
    <source>
        <strain evidence="3 4">ORS 1419</strain>
    </source>
</reference>
<accession>A0A318T2U1</accession>
<evidence type="ECO:0000259" key="2">
    <source>
        <dbReference type="Pfam" id="PF01425"/>
    </source>
</evidence>
<dbReference type="GO" id="GO:0016740">
    <property type="term" value="F:transferase activity"/>
    <property type="evidence" value="ECO:0007669"/>
    <property type="project" value="UniProtKB-KW"/>
</dbReference>
<proteinExistence type="inferred from homology"/>
<comment type="caution">
    <text evidence="3">The sequence shown here is derived from an EMBL/GenBank/DDBJ whole genome shotgun (WGS) entry which is preliminary data.</text>
</comment>
<evidence type="ECO:0000256" key="1">
    <source>
        <dbReference type="ARBA" id="ARBA00009199"/>
    </source>
</evidence>
<dbReference type="AlphaFoldDB" id="A0A318T2U1"/>
<keyword evidence="3" id="KW-0808">Transferase</keyword>
<comment type="similarity">
    <text evidence="1">Belongs to the amidase family.</text>
</comment>
<name>A0A318T2U1_9HYPH</name>
<dbReference type="PANTHER" id="PTHR11895:SF7">
    <property type="entry name" value="GLUTAMYL-TRNA(GLN) AMIDOTRANSFERASE SUBUNIT A, MITOCHONDRIAL"/>
    <property type="match status" value="1"/>
</dbReference>
<organism evidence="3 4">
    <name type="scientific">Phyllobacterium leguminum</name>
    <dbReference type="NCBI Taxonomy" id="314237"/>
    <lineage>
        <taxon>Bacteria</taxon>
        <taxon>Pseudomonadati</taxon>
        <taxon>Pseudomonadota</taxon>
        <taxon>Alphaproteobacteria</taxon>
        <taxon>Hyphomicrobiales</taxon>
        <taxon>Phyllobacteriaceae</taxon>
        <taxon>Phyllobacterium</taxon>
    </lineage>
</organism>
<evidence type="ECO:0000313" key="4">
    <source>
        <dbReference type="Proteomes" id="UP000247454"/>
    </source>
</evidence>
<dbReference type="InterPro" id="IPR036928">
    <property type="entry name" value="AS_sf"/>
</dbReference>
<protein>
    <submittedName>
        <fullName evidence="3">Amidase/aspartyl-tRNA(Asn)/glutamyl-tRNA(Gln) amidotransferase subunit A</fullName>
    </submittedName>
</protein>